<dbReference type="PANTHER" id="PTHR45339:SF1">
    <property type="entry name" value="HYBRID SIGNAL TRANSDUCTION HISTIDINE KINASE J"/>
    <property type="match status" value="1"/>
</dbReference>
<evidence type="ECO:0000313" key="6">
    <source>
        <dbReference type="Proteomes" id="UP000181870"/>
    </source>
</evidence>
<evidence type="ECO:0000259" key="4">
    <source>
        <dbReference type="PROSITE" id="PS50110"/>
    </source>
</evidence>
<evidence type="ECO:0000256" key="3">
    <source>
        <dbReference type="PROSITE-ProRule" id="PRU00169"/>
    </source>
</evidence>
<organism evidence="5 6">
    <name type="scientific">Bacteroides ovatus</name>
    <dbReference type="NCBI Taxonomy" id="28116"/>
    <lineage>
        <taxon>Bacteria</taxon>
        <taxon>Pseudomonadati</taxon>
        <taxon>Bacteroidota</taxon>
        <taxon>Bacteroidia</taxon>
        <taxon>Bacteroidales</taxon>
        <taxon>Bacteroidaceae</taxon>
        <taxon>Bacteroides</taxon>
    </lineage>
</organism>
<dbReference type="RefSeq" id="WP_074638050.1">
    <property type="nucleotide sequence ID" value="NZ_FNDO01000035.1"/>
</dbReference>
<dbReference type="InterPro" id="IPR011006">
    <property type="entry name" value="CheY-like_superfamily"/>
</dbReference>
<dbReference type="Pfam" id="PF00072">
    <property type="entry name" value="Response_reg"/>
    <property type="match status" value="1"/>
</dbReference>
<evidence type="ECO:0000313" key="5">
    <source>
        <dbReference type="EMBL" id="SDI27065.1"/>
    </source>
</evidence>
<keyword evidence="1 3" id="KW-0597">Phosphoprotein</keyword>
<evidence type="ECO:0000256" key="2">
    <source>
        <dbReference type="ARBA" id="ARBA00023012"/>
    </source>
</evidence>
<name>A0A1G8J732_BACOV</name>
<dbReference type="SMART" id="SM00448">
    <property type="entry name" value="REC"/>
    <property type="match status" value="1"/>
</dbReference>
<dbReference type="PANTHER" id="PTHR45339">
    <property type="entry name" value="HYBRID SIGNAL TRANSDUCTION HISTIDINE KINASE J"/>
    <property type="match status" value="1"/>
</dbReference>
<dbReference type="EMBL" id="FNDO01000035">
    <property type="protein sequence ID" value="SDI27065.1"/>
    <property type="molecule type" value="Genomic_DNA"/>
</dbReference>
<gene>
    <name evidence="5" type="ORF">SAMN05192582_10354</name>
</gene>
<dbReference type="Proteomes" id="UP000181870">
    <property type="component" value="Unassembled WGS sequence"/>
</dbReference>
<feature type="modified residue" description="4-aspartylphosphate" evidence="3">
    <location>
        <position position="61"/>
    </location>
</feature>
<dbReference type="PROSITE" id="PS50110">
    <property type="entry name" value="RESPONSE_REGULATORY"/>
    <property type="match status" value="1"/>
</dbReference>
<feature type="domain" description="Response regulatory" evidence="4">
    <location>
        <begin position="12"/>
        <end position="126"/>
    </location>
</feature>
<dbReference type="GO" id="GO:0000160">
    <property type="term" value="P:phosphorelay signal transduction system"/>
    <property type="evidence" value="ECO:0007669"/>
    <property type="project" value="UniProtKB-KW"/>
</dbReference>
<dbReference type="CDD" id="cd17546">
    <property type="entry name" value="REC_hyHK_CKI1_RcsC-like"/>
    <property type="match status" value="1"/>
</dbReference>
<protein>
    <submittedName>
        <fullName evidence="5">Response regulator receiver protein</fullName>
    </submittedName>
</protein>
<proteinExistence type="predicted"/>
<evidence type="ECO:0000256" key="1">
    <source>
        <dbReference type="ARBA" id="ARBA00022553"/>
    </source>
</evidence>
<dbReference type="InterPro" id="IPR001789">
    <property type="entry name" value="Sig_transdc_resp-reg_receiver"/>
</dbReference>
<sequence>MGETDLKIEKKAILVVEDTLSQYLLLVALLRKKDFIILHAENGMEAVSMVKGHRVNLVIMDIVMPGMDGLTATKEIRKFNSDIPIIAVTASMFSTYEDDAISCGCNAFLSKPFDLKYLIYTIDKWI</sequence>
<keyword evidence="2" id="KW-0902">Two-component regulatory system</keyword>
<dbReference type="SUPFAM" id="SSF52172">
    <property type="entry name" value="CheY-like"/>
    <property type="match status" value="1"/>
</dbReference>
<dbReference type="AlphaFoldDB" id="A0A1G8J732"/>
<accession>A0A1G8J732</accession>
<reference evidence="5 6" key="1">
    <citation type="submission" date="2016-10" db="EMBL/GenBank/DDBJ databases">
        <authorList>
            <person name="de Groot N.N."/>
        </authorList>
    </citation>
    <scope>NUCLEOTIDE SEQUENCE [LARGE SCALE GENOMIC DNA]</scope>
    <source>
        <strain evidence="5 6">NLAE-zl-C57</strain>
    </source>
</reference>
<dbReference type="Gene3D" id="3.40.50.2300">
    <property type="match status" value="1"/>
</dbReference>